<keyword evidence="1" id="KW-1133">Transmembrane helix</keyword>
<dbReference type="Gene3D" id="1.20.1280.290">
    <property type="match status" value="1"/>
</dbReference>
<accession>A0A368ZDS0</accession>
<evidence type="ECO:0000256" key="1">
    <source>
        <dbReference type="SAM" id="Phobius"/>
    </source>
</evidence>
<dbReference type="Proteomes" id="UP000253436">
    <property type="component" value="Unassembled WGS sequence"/>
</dbReference>
<reference evidence="2 3" key="1">
    <citation type="submission" date="2018-07" db="EMBL/GenBank/DDBJ databases">
        <title>Genomic Encyclopedia of Type Strains, Phase III (KMG-III): the genomes of soil and plant-associated and newly described type strains.</title>
        <authorList>
            <person name="Whitman W."/>
        </authorList>
    </citation>
    <scope>NUCLEOTIDE SEQUENCE [LARGE SCALE GENOMIC DNA]</scope>
    <source>
        <strain evidence="2 3">CECT 7958</strain>
    </source>
</reference>
<feature type="transmembrane region" description="Helical" evidence="1">
    <location>
        <begin position="6"/>
        <end position="24"/>
    </location>
</feature>
<dbReference type="GO" id="GO:0051119">
    <property type="term" value="F:sugar transmembrane transporter activity"/>
    <property type="evidence" value="ECO:0007669"/>
    <property type="project" value="InterPro"/>
</dbReference>
<dbReference type="InterPro" id="IPR047662">
    <property type="entry name" value="SemiSWEET"/>
</dbReference>
<dbReference type="EMBL" id="QPJO01000003">
    <property type="protein sequence ID" value="RCW91338.1"/>
    <property type="molecule type" value="Genomic_DNA"/>
</dbReference>
<dbReference type="NCBIfam" id="NF037968">
    <property type="entry name" value="SemiSWEET_2"/>
    <property type="match status" value="1"/>
</dbReference>
<evidence type="ECO:0000313" key="3">
    <source>
        <dbReference type="Proteomes" id="UP000253436"/>
    </source>
</evidence>
<organism evidence="2 3">
    <name type="scientific">Winogradskyella arenosi</name>
    <dbReference type="NCBI Taxonomy" id="533325"/>
    <lineage>
        <taxon>Bacteria</taxon>
        <taxon>Pseudomonadati</taxon>
        <taxon>Bacteroidota</taxon>
        <taxon>Flavobacteriia</taxon>
        <taxon>Flavobacteriales</taxon>
        <taxon>Flavobacteriaceae</taxon>
        <taxon>Winogradskyella</taxon>
    </lineage>
</organism>
<evidence type="ECO:0000313" key="2">
    <source>
        <dbReference type="EMBL" id="RCW91338.1"/>
    </source>
</evidence>
<sequence>MDIEKLIGILAGIFTTLAVLPQIIKALRTKKVKDVSPLMFVILCLGVGLWTVYGILKSDWPIIITNGISFLLNAIMLKIVWFQDTDNS</sequence>
<feature type="transmembrane region" description="Helical" evidence="1">
    <location>
        <begin position="36"/>
        <end position="56"/>
    </location>
</feature>
<proteinExistence type="predicted"/>
<dbReference type="OrthoDB" id="122062at2"/>
<gene>
    <name evidence="2" type="ORF">DFQ08_103166</name>
</gene>
<dbReference type="Pfam" id="PF03083">
    <property type="entry name" value="MtN3_slv"/>
    <property type="match status" value="1"/>
</dbReference>
<dbReference type="GO" id="GO:0016020">
    <property type="term" value="C:membrane"/>
    <property type="evidence" value="ECO:0007669"/>
    <property type="project" value="InterPro"/>
</dbReference>
<keyword evidence="3" id="KW-1185">Reference proteome</keyword>
<feature type="transmembrane region" description="Helical" evidence="1">
    <location>
        <begin position="62"/>
        <end position="82"/>
    </location>
</feature>
<comment type="caution">
    <text evidence="2">The sequence shown here is derived from an EMBL/GenBank/DDBJ whole genome shotgun (WGS) entry which is preliminary data.</text>
</comment>
<dbReference type="InterPro" id="IPR004316">
    <property type="entry name" value="SWEET_rpt"/>
</dbReference>
<dbReference type="AlphaFoldDB" id="A0A368ZDS0"/>
<protein>
    <submittedName>
        <fullName evidence="2">MtN3 and saliva related transmembrane protein</fullName>
    </submittedName>
</protein>
<keyword evidence="1" id="KW-0472">Membrane</keyword>
<name>A0A368ZDS0_9FLAO</name>
<keyword evidence="1 2" id="KW-0812">Transmembrane</keyword>
<dbReference type="RefSeq" id="WP_114309856.1">
    <property type="nucleotide sequence ID" value="NZ_QPJO01000003.1"/>
</dbReference>